<feature type="domain" description="Integrase catalytic" evidence="1">
    <location>
        <begin position="3"/>
        <end position="31"/>
    </location>
</feature>
<keyword evidence="3" id="KW-1185">Reference proteome</keyword>
<dbReference type="RefSeq" id="WP_094377284.1">
    <property type="nucleotide sequence ID" value="NZ_NOKA02000007.1"/>
</dbReference>
<sequence length="31" mass="3978">MYEELKDAVYEYIDYYNKHRYQKQIKCITPM</sequence>
<dbReference type="Proteomes" id="UP000216411">
    <property type="component" value="Unassembled WGS sequence"/>
</dbReference>
<accession>A0A371JH55</accession>
<dbReference type="Pfam" id="PF13333">
    <property type="entry name" value="rve_2"/>
    <property type="match status" value="1"/>
</dbReference>
<comment type="caution">
    <text evidence="2">The sequence shown here is derived from an EMBL/GenBank/DDBJ whole genome shotgun (WGS) entry which is preliminary data.</text>
</comment>
<protein>
    <recommendedName>
        <fullName evidence="1">Integrase catalytic domain-containing protein</fullName>
    </recommendedName>
</protein>
<dbReference type="InterPro" id="IPR001584">
    <property type="entry name" value="Integrase_cat-core"/>
</dbReference>
<proteinExistence type="predicted"/>
<evidence type="ECO:0000259" key="1">
    <source>
        <dbReference type="Pfam" id="PF13333"/>
    </source>
</evidence>
<dbReference type="AlphaFoldDB" id="A0A371JH55"/>
<evidence type="ECO:0000313" key="2">
    <source>
        <dbReference type="EMBL" id="RDY32036.1"/>
    </source>
</evidence>
<dbReference type="GO" id="GO:0015074">
    <property type="term" value="P:DNA integration"/>
    <property type="evidence" value="ECO:0007669"/>
    <property type="project" value="InterPro"/>
</dbReference>
<evidence type="ECO:0000313" key="3">
    <source>
        <dbReference type="Proteomes" id="UP000216411"/>
    </source>
</evidence>
<dbReference type="OrthoDB" id="9775203at2"/>
<name>A0A371JH55_9FIRM</name>
<reference evidence="2 3" key="1">
    <citation type="journal article" date="2017" name="Genome Announc.">
        <title>Draft Genome Sequence of a Sporulating and Motile Strain of Lachnotalea glycerini Isolated from Water in Quebec City, Canada.</title>
        <authorList>
            <person name="Maheux A.F."/>
            <person name="Boudreau D.K."/>
            <person name="Berube E."/>
            <person name="Boissinot M."/>
            <person name="Raymond F."/>
            <person name="Brodeur S."/>
            <person name="Corbeil J."/>
            <person name="Isabel S."/>
            <person name="Omar R.F."/>
            <person name="Bergeron M.G."/>
        </authorList>
    </citation>
    <scope>NUCLEOTIDE SEQUENCE [LARGE SCALE GENOMIC DNA]</scope>
    <source>
        <strain evidence="2 3">CCRI-19302</strain>
    </source>
</reference>
<dbReference type="EMBL" id="NOKA02000007">
    <property type="protein sequence ID" value="RDY32036.1"/>
    <property type="molecule type" value="Genomic_DNA"/>
</dbReference>
<gene>
    <name evidence="2" type="ORF">CG710_006795</name>
</gene>
<organism evidence="2 3">
    <name type="scientific">Lachnotalea glycerini</name>
    <dbReference type="NCBI Taxonomy" id="1763509"/>
    <lineage>
        <taxon>Bacteria</taxon>
        <taxon>Bacillati</taxon>
        <taxon>Bacillota</taxon>
        <taxon>Clostridia</taxon>
        <taxon>Lachnospirales</taxon>
        <taxon>Lachnospiraceae</taxon>
        <taxon>Lachnotalea</taxon>
    </lineage>
</organism>